<proteinExistence type="predicted"/>
<dbReference type="KEGG" id="sniv:SFSGTM_20190"/>
<evidence type="ECO:0000256" key="4">
    <source>
        <dbReference type="ARBA" id="ARBA00022475"/>
    </source>
</evidence>
<dbReference type="GO" id="GO:0043190">
    <property type="term" value="C:ATP-binding cassette (ABC) transporter complex"/>
    <property type="evidence" value="ECO:0007669"/>
    <property type="project" value="InterPro"/>
</dbReference>
<dbReference type="GO" id="GO:0015920">
    <property type="term" value="P:lipopolysaccharide transport"/>
    <property type="evidence" value="ECO:0007669"/>
    <property type="project" value="TreeGrafter"/>
</dbReference>
<keyword evidence="7 9" id="KW-1133">Transmembrane helix</keyword>
<keyword evidence="4" id="KW-1003">Cell membrane</keyword>
<keyword evidence="8 9" id="KW-0472">Membrane</keyword>
<evidence type="ECO:0000256" key="1">
    <source>
        <dbReference type="ARBA" id="ARBA00004429"/>
    </source>
</evidence>
<feature type="transmembrane region" description="Helical" evidence="9">
    <location>
        <begin position="12"/>
        <end position="36"/>
    </location>
</feature>
<protein>
    <recommendedName>
        <fullName evidence="2">Lipopolysaccharide export system permease protein LptF</fullName>
    </recommendedName>
</protein>
<dbReference type="AlphaFoldDB" id="A0A809RR23"/>
<dbReference type="InterPro" id="IPR005495">
    <property type="entry name" value="LptG/LptF_permease"/>
</dbReference>
<organism evidence="10 11">
    <name type="scientific">Sulfuriferula nivalis</name>
    <dbReference type="NCBI Taxonomy" id="2675298"/>
    <lineage>
        <taxon>Bacteria</taxon>
        <taxon>Pseudomonadati</taxon>
        <taxon>Pseudomonadota</taxon>
        <taxon>Betaproteobacteria</taxon>
        <taxon>Nitrosomonadales</taxon>
        <taxon>Sulfuricellaceae</taxon>
        <taxon>Sulfuriferula</taxon>
    </lineage>
</organism>
<feature type="transmembrane region" description="Helical" evidence="9">
    <location>
        <begin position="267"/>
        <end position="290"/>
    </location>
</feature>
<dbReference type="PANTHER" id="PTHR33529:SF7">
    <property type="entry name" value="LIPOPOLYSACCHARIDE EXPORT SYSTEM PERMEASE PROTEIN LPTF"/>
    <property type="match status" value="1"/>
</dbReference>
<evidence type="ECO:0000256" key="2">
    <source>
        <dbReference type="ARBA" id="ARBA00014213"/>
    </source>
</evidence>
<evidence type="ECO:0000313" key="10">
    <source>
        <dbReference type="EMBL" id="BBP01311.1"/>
    </source>
</evidence>
<feature type="transmembrane region" description="Helical" evidence="9">
    <location>
        <begin position="297"/>
        <end position="320"/>
    </location>
</feature>
<evidence type="ECO:0000256" key="8">
    <source>
        <dbReference type="ARBA" id="ARBA00023136"/>
    </source>
</evidence>
<evidence type="ECO:0000256" key="3">
    <source>
        <dbReference type="ARBA" id="ARBA00022448"/>
    </source>
</evidence>
<dbReference type="NCBIfam" id="TIGR04407">
    <property type="entry name" value="LptF_YjgP"/>
    <property type="match status" value="1"/>
</dbReference>
<dbReference type="Pfam" id="PF03739">
    <property type="entry name" value="LptF_LptG"/>
    <property type="match status" value="1"/>
</dbReference>
<evidence type="ECO:0000256" key="6">
    <source>
        <dbReference type="ARBA" id="ARBA00022692"/>
    </source>
</evidence>
<accession>A0A809RR23</accession>
<gene>
    <name evidence="10" type="ORF">SFSGTM_20190</name>
</gene>
<evidence type="ECO:0000313" key="11">
    <source>
        <dbReference type="Proteomes" id="UP000463939"/>
    </source>
</evidence>
<evidence type="ECO:0000256" key="9">
    <source>
        <dbReference type="SAM" id="Phobius"/>
    </source>
</evidence>
<keyword evidence="3" id="KW-0813">Transport</keyword>
<dbReference type="PANTHER" id="PTHR33529">
    <property type="entry name" value="SLR0882 PROTEIN-RELATED"/>
    <property type="match status" value="1"/>
</dbReference>
<feature type="transmembrane region" description="Helical" evidence="9">
    <location>
        <begin position="98"/>
        <end position="126"/>
    </location>
</feature>
<sequence length="359" mass="40088">MKLFHRALLRELIFNYLAVFLVLLVITLTTLFIRLLGDAARGEMVVEAVLTFLGFGVFSFLPMLLSLALFISIIMALSRAYRESEMVVWFSAGLGLNAWLRPILTFALPVVLAIGTLNLAVIPWALSKKDTFRQILDSRDELSLITPGLFVESKQADKVYFVEGLADNGARVKNLFMQSTQDGVLGITVAQSGVHKRLPNGERYLVLENGRRYEGTPGLADYKIAEFGHYWMWLEPKTISLHRDLGANSLPATTLLQQSTPANLAEFVWRFGFPVSALVLAILAIPLSFVNPRAGRSFSLILSLLIFVIYNNLLGIIQAWVAQEKISFVAGLLGVHLFMLGLASIMFYQRMSLRRGLFK</sequence>
<dbReference type="GO" id="GO:0055085">
    <property type="term" value="P:transmembrane transport"/>
    <property type="evidence" value="ECO:0007669"/>
    <property type="project" value="InterPro"/>
</dbReference>
<feature type="transmembrane region" description="Helical" evidence="9">
    <location>
        <begin position="48"/>
        <end position="77"/>
    </location>
</feature>
<dbReference type="EMBL" id="AP021881">
    <property type="protein sequence ID" value="BBP01311.1"/>
    <property type="molecule type" value="Genomic_DNA"/>
</dbReference>
<evidence type="ECO:0000256" key="7">
    <source>
        <dbReference type="ARBA" id="ARBA00022989"/>
    </source>
</evidence>
<name>A0A809RR23_9PROT</name>
<feature type="transmembrane region" description="Helical" evidence="9">
    <location>
        <begin position="326"/>
        <end position="348"/>
    </location>
</feature>
<dbReference type="RefSeq" id="WP_162085109.1">
    <property type="nucleotide sequence ID" value="NZ_AP021881.1"/>
</dbReference>
<keyword evidence="6 9" id="KW-0812">Transmembrane</keyword>
<keyword evidence="5" id="KW-0997">Cell inner membrane</keyword>
<keyword evidence="11" id="KW-1185">Reference proteome</keyword>
<evidence type="ECO:0000256" key="5">
    <source>
        <dbReference type="ARBA" id="ARBA00022519"/>
    </source>
</evidence>
<reference evidence="11" key="1">
    <citation type="submission" date="2019-11" db="EMBL/GenBank/DDBJ databases">
        <title>Isolation and characterization of a novel species in the genus Sulfuriferula.</title>
        <authorList>
            <person name="Mochizuki J."/>
            <person name="Kojima H."/>
            <person name="Fukui M."/>
        </authorList>
    </citation>
    <scope>NUCLEOTIDE SEQUENCE [LARGE SCALE GENOMIC DNA]</scope>
    <source>
        <strain evidence="11">SGTM</strain>
    </source>
</reference>
<dbReference type="Proteomes" id="UP000463939">
    <property type="component" value="Chromosome"/>
</dbReference>
<dbReference type="InterPro" id="IPR030922">
    <property type="entry name" value="LptF"/>
</dbReference>
<comment type="subcellular location">
    <subcellularLocation>
        <location evidence="1">Cell inner membrane</location>
        <topology evidence="1">Multi-pass membrane protein</topology>
    </subcellularLocation>
</comment>